<dbReference type="PANTHER" id="PTHR43591:SF24">
    <property type="entry name" value="2-METHOXY-6-POLYPRENYL-1,4-BENZOQUINOL METHYLASE, MITOCHONDRIAL"/>
    <property type="match status" value="1"/>
</dbReference>
<evidence type="ECO:0000256" key="1">
    <source>
        <dbReference type="SAM" id="MobiDB-lite"/>
    </source>
</evidence>
<feature type="compositionally biased region" description="Low complexity" evidence="1">
    <location>
        <begin position="1"/>
        <end position="23"/>
    </location>
</feature>
<accession>A0A4P9XR42</accession>
<dbReference type="PANTHER" id="PTHR43591">
    <property type="entry name" value="METHYLTRANSFERASE"/>
    <property type="match status" value="1"/>
</dbReference>
<dbReference type="GO" id="GO:0008168">
    <property type="term" value="F:methyltransferase activity"/>
    <property type="evidence" value="ECO:0007669"/>
    <property type="project" value="UniProtKB-KW"/>
</dbReference>
<dbReference type="EMBL" id="KZ992674">
    <property type="protein sequence ID" value="RKP07780.1"/>
    <property type="molecule type" value="Genomic_DNA"/>
</dbReference>
<reference evidence="4" key="1">
    <citation type="journal article" date="2018" name="Nat. Microbiol.">
        <title>Leveraging single-cell genomics to expand the fungal tree of life.</title>
        <authorList>
            <person name="Ahrendt S.R."/>
            <person name="Quandt C.A."/>
            <person name="Ciobanu D."/>
            <person name="Clum A."/>
            <person name="Salamov A."/>
            <person name="Andreopoulos B."/>
            <person name="Cheng J.F."/>
            <person name="Woyke T."/>
            <person name="Pelin A."/>
            <person name="Henrissat B."/>
            <person name="Reynolds N.K."/>
            <person name="Benny G.L."/>
            <person name="Smith M.E."/>
            <person name="James T.Y."/>
            <person name="Grigoriev I.V."/>
        </authorList>
    </citation>
    <scope>NUCLEOTIDE SEQUENCE [LARGE SCALE GENOMIC DNA]</scope>
    <source>
        <strain evidence="4">RSA 1356</strain>
    </source>
</reference>
<gene>
    <name evidence="3" type="ORF">THASP1DRAFT_16585</name>
</gene>
<dbReference type="CDD" id="cd02440">
    <property type="entry name" value="AdoMet_MTases"/>
    <property type="match status" value="1"/>
</dbReference>
<dbReference type="Pfam" id="PF13649">
    <property type="entry name" value="Methyltransf_25"/>
    <property type="match status" value="1"/>
</dbReference>
<evidence type="ECO:0000259" key="2">
    <source>
        <dbReference type="Pfam" id="PF13649"/>
    </source>
</evidence>
<dbReference type="GO" id="GO:0032259">
    <property type="term" value="P:methylation"/>
    <property type="evidence" value="ECO:0007669"/>
    <property type="project" value="UniProtKB-KW"/>
</dbReference>
<feature type="domain" description="Methyltransferase" evidence="2">
    <location>
        <begin position="73"/>
        <end position="163"/>
    </location>
</feature>
<proteinExistence type="predicted"/>
<organism evidence="3 4">
    <name type="scientific">Thamnocephalis sphaerospora</name>
    <dbReference type="NCBI Taxonomy" id="78915"/>
    <lineage>
        <taxon>Eukaryota</taxon>
        <taxon>Fungi</taxon>
        <taxon>Fungi incertae sedis</taxon>
        <taxon>Zoopagomycota</taxon>
        <taxon>Zoopagomycotina</taxon>
        <taxon>Zoopagomycetes</taxon>
        <taxon>Zoopagales</taxon>
        <taxon>Sigmoideomycetaceae</taxon>
        <taxon>Thamnocephalis</taxon>
    </lineage>
</organism>
<evidence type="ECO:0000313" key="3">
    <source>
        <dbReference type="EMBL" id="RKP07780.1"/>
    </source>
</evidence>
<dbReference type="Gene3D" id="3.40.50.150">
    <property type="entry name" value="Vaccinia Virus protein VP39"/>
    <property type="match status" value="1"/>
</dbReference>
<dbReference type="AlphaFoldDB" id="A0A4P9XR42"/>
<dbReference type="InterPro" id="IPR041698">
    <property type="entry name" value="Methyltransf_25"/>
</dbReference>
<evidence type="ECO:0000313" key="4">
    <source>
        <dbReference type="Proteomes" id="UP000271241"/>
    </source>
</evidence>
<dbReference type="OrthoDB" id="2013972at2759"/>
<name>A0A4P9XR42_9FUNG</name>
<keyword evidence="4" id="KW-1185">Reference proteome</keyword>
<dbReference type="InterPro" id="IPR029063">
    <property type="entry name" value="SAM-dependent_MTases_sf"/>
</dbReference>
<dbReference type="Proteomes" id="UP000271241">
    <property type="component" value="Unassembled WGS sequence"/>
</dbReference>
<sequence>MTTQDANSSNGSSGNTASFSFTNGRRYHNEPNCPYPLPNDLNEIDRLDLQHYAVQQVTHKRYHAPLDNPRRSLDIGAGTGVWLMEMATDFPECEFTGVDIAPLQPTTVLPSNCTFEIGNALEGLSHPDGYFDYVRHSLLVAAIPKDKWQPYVKECARLCASGGWVEMTEFNCKVQAGGPAMAKLSELLSVLDKLMHEAGLVDIKVSEFRLPLGSWGGAAGVLFKKDSRLLQTTLAPLYVKLHGMTLEETEKLIQESEDEMESRQAYATLRVFVGRKP</sequence>
<keyword evidence="3" id="KW-0489">Methyltransferase</keyword>
<protein>
    <submittedName>
        <fullName evidence="3">Methyltransferase type 11</fullName>
    </submittedName>
</protein>
<keyword evidence="3" id="KW-0808">Transferase</keyword>
<dbReference type="SUPFAM" id="SSF53335">
    <property type="entry name" value="S-adenosyl-L-methionine-dependent methyltransferases"/>
    <property type="match status" value="1"/>
</dbReference>
<dbReference type="STRING" id="78915.A0A4P9XR42"/>
<feature type="region of interest" description="Disordered" evidence="1">
    <location>
        <begin position="1"/>
        <end position="25"/>
    </location>
</feature>